<dbReference type="InterPro" id="IPR047215">
    <property type="entry name" value="Galactose_mutarotase-like"/>
</dbReference>
<dbReference type="NCBIfam" id="NF008277">
    <property type="entry name" value="PRK11055.1"/>
    <property type="match status" value="1"/>
</dbReference>
<evidence type="ECO:0000256" key="5">
    <source>
        <dbReference type="ARBA" id="ARBA00014165"/>
    </source>
</evidence>
<dbReference type="InterPro" id="IPR018052">
    <property type="entry name" value="Ald1_epimerase_CS"/>
</dbReference>
<organism evidence="9 10">
    <name type="scientific">Providencia huashanensis</name>
    <dbReference type="NCBI Taxonomy" id="3037798"/>
    <lineage>
        <taxon>Bacteria</taxon>
        <taxon>Pseudomonadati</taxon>
        <taxon>Pseudomonadota</taxon>
        <taxon>Gammaproteobacteria</taxon>
        <taxon>Enterobacterales</taxon>
        <taxon>Morganellaceae</taxon>
        <taxon>Providencia</taxon>
    </lineage>
</organism>
<sequence>MQFTQEQCQMLRTPKVIALTNKNGMKIILTSLGASWVSCIVPLATGKRDVILGAPNMAKHMEQGVYLGATVGRVANRICASQFTINGQHYRVSNNQGNHCLHGGKDNFSYRIWGILQPSPQKAVFVLTSPEGDQGFPGRLYIEVSYELTETNQVIIDYKYQSTDYGPVNLTNHAYFNLAGEDSLRTALEHDLQVHADAYLPITHDGIPTGEWRDVTETSFDFRQGKRIGFHFLQDEEQQHVGGYDHALVLNKTLTDGVQTVATLGSPNGDVKLNIATTMPALQLYSGNHLVAVSGKSQTYTTYSGVVLATQFPPDAVNHPEWGEQYDSLVQPNKIYTSQTCYQFLFWYLYVIA</sequence>
<dbReference type="InterPro" id="IPR014718">
    <property type="entry name" value="GH-type_carb-bd"/>
</dbReference>
<dbReference type="GO" id="GO:0004034">
    <property type="term" value="F:aldose 1-epimerase activity"/>
    <property type="evidence" value="ECO:0007669"/>
    <property type="project" value="UniProtKB-EC"/>
</dbReference>
<evidence type="ECO:0000256" key="6">
    <source>
        <dbReference type="ARBA" id="ARBA00023235"/>
    </source>
</evidence>
<evidence type="ECO:0000256" key="2">
    <source>
        <dbReference type="ARBA" id="ARBA00005028"/>
    </source>
</evidence>
<dbReference type="CDD" id="cd09019">
    <property type="entry name" value="galactose_mutarotase_like"/>
    <property type="match status" value="1"/>
</dbReference>
<dbReference type="InterPro" id="IPR011013">
    <property type="entry name" value="Gal_mutarotase_sf_dom"/>
</dbReference>
<dbReference type="EC" id="5.1.3.3" evidence="4 8"/>
<dbReference type="Proteomes" id="UP001176478">
    <property type="component" value="Unassembled WGS sequence"/>
</dbReference>
<evidence type="ECO:0000256" key="4">
    <source>
        <dbReference type="ARBA" id="ARBA00013185"/>
    </source>
</evidence>
<dbReference type="Pfam" id="PF01263">
    <property type="entry name" value="Aldose_epim"/>
    <property type="match status" value="1"/>
</dbReference>
<keyword evidence="10" id="KW-1185">Reference proteome</keyword>
<dbReference type="SUPFAM" id="SSF74650">
    <property type="entry name" value="Galactose mutarotase-like"/>
    <property type="match status" value="1"/>
</dbReference>
<evidence type="ECO:0000256" key="1">
    <source>
        <dbReference type="ARBA" id="ARBA00001614"/>
    </source>
</evidence>
<dbReference type="PANTHER" id="PTHR10091">
    <property type="entry name" value="ALDOSE-1-EPIMERASE"/>
    <property type="match status" value="1"/>
</dbReference>
<evidence type="ECO:0000313" key="10">
    <source>
        <dbReference type="Proteomes" id="UP001176478"/>
    </source>
</evidence>
<reference evidence="9" key="2">
    <citation type="journal article" date="2024" name="Int. J. Antimicrob. Agents">
        <title>Identification of a novel Providencia species showing multi-drug-resistant in three patients with hospital-acquired infection.</title>
        <authorList>
            <person name="Yang W."/>
            <person name="Chen J."/>
            <person name="Yang F."/>
            <person name="Ji P."/>
            <person name="Shen S."/>
            <person name="Yin D."/>
            <person name="Hu F."/>
        </authorList>
    </citation>
    <scope>NUCLEOTIDE SEQUENCE</scope>
    <source>
        <strain evidence="9">CRE-138-0111</strain>
    </source>
</reference>
<gene>
    <name evidence="9" type="ORF">Q5E86_08150</name>
</gene>
<evidence type="ECO:0000256" key="8">
    <source>
        <dbReference type="PIRNR" id="PIRNR005096"/>
    </source>
</evidence>
<dbReference type="PROSITE" id="PS00545">
    <property type="entry name" value="ALDOSE_1_EPIMERASE"/>
    <property type="match status" value="1"/>
</dbReference>
<comment type="catalytic activity">
    <reaction evidence="1 8">
        <text>alpha-D-glucose = beta-D-glucose</text>
        <dbReference type="Rhea" id="RHEA:10264"/>
        <dbReference type="ChEBI" id="CHEBI:15903"/>
        <dbReference type="ChEBI" id="CHEBI:17925"/>
        <dbReference type="EC" id="5.1.3.3"/>
    </reaction>
</comment>
<proteinExistence type="inferred from homology"/>
<name>A0ABT9AP07_9GAMM</name>
<accession>A0ABT9AP07</accession>
<comment type="pathway">
    <text evidence="2 8">Carbohydrate metabolism; hexose metabolism.</text>
</comment>
<dbReference type="InterPro" id="IPR008183">
    <property type="entry name" value="Aldose_1/G6P_1-epimerase"/>
</dbReference>
<evidence type="ECO:0000256" key="7">
    <source>
        <dbReference type="ARBA" id="ARBA00023277"/>
    </source>
</evidence>
<evidence type="ECO:0000256" key="3">
    <source>
        <dbReference type="ARBA" id="ARBA00006206"/>
    </source>
</evidence>
<dbReference type="Gene3D" id="2.70.98.10">
    <property type="match status" value="1"/>
</dbReference>
<comment type="similarity">
    <text evidence="3 8">Belongs to the aldose epimerase family.</text>
</comment>
<dbReference type="PANTHER" id="PTHR10091:SF0">
    <property type="entry name" value="GALACTOSE MUTAROTASE"/>
    <property type="match status" value="1"/>
</dbReference>
<dbReference type="InterPro" id="IPR015443">
    <property type="entry name" value="Aldose_1-epimerase"/>
</dbReference>
<comment type="caution">
    <text evidence="9">The sequence shown here is derived from an EMBL/GenBank/DDBJ whole genome shotgun (WGS) entry which is preliminary data.</text>
</comment>
<keyword evidence="7 8" id="KW-0119">Carbohydrate metabolism</keyword>
<dbReference type="PIRSF" id="PIRSF005096">
    <property type="entry name" value="GALM"/>
    <property type="match status" value="1"/>
</dbReference>
<dbReference type="EMBL" id="JAUQTG010000003">
    <property type="protein sequence ID" value="MDO7856329.1"/>
    <property type="molecule type" value="Genomic_DNA"/>
</dbReference>
<protein>
    <recommendedName>
        <fullName evidence="5 8">Aldose 1-epimerase</fullName>
        <ecNumber evidence="4 8">5.1.3.3</ecNumber>
    </recommendedName>
</protein>
<keyword evidence="6 8" id="KW-0413">Isomerase</keyword>
<evidence type="ECO:0000313" key="9">
    <source>
        <dbReference type="EMBL" id="MDO7856329.1"/>
    </source>
</evidence>
<reference evidence="9" key="1">
    <citation type="submission" date="2023-07" db="EMBL/GenBank/DDBJ databases">
        <authorList>
            <person name="Yang W."/>
            <person name="Chen J."/>
            <person name="Ji P."/>
            <person name="Hu F."/>
        </authorList>
    </citation>
    <scope>NUCLEOTIDE SEQUENCE</scope>
    <source>
        <strain evidence="9">CRE-138-0111</strain>
    </source>
</reference>